<dbReference type="GO" id="GO:0044550">
    <property type="term" value="P:secondary metabolite biosynthetic process"/>
    <property type="evidence" value="ECO:0007669"/>
    <property type="project" value="UniProtKB-ARBA"/>
</dbReference>
<keyword evidence="4 8" id="KW-0479">Metal-binding</keyword>
<name>A0AAP0K5K8_9MAGN</name>
<dbReference type="PRINTS" id="PR00385">
    <property type="entry name" value="P450"/>
</dbReference>
<dbReference type="EMBL" id="JBBNAE010000002">
    <property type="protein sequence ID" value="KAK9145745.1"/>
    <property type="molecule type" value="Genomic_DNA"/>
</dbReference>
<keyword evidence="10" id="KW-1133">Transmembrane helix</keyword>
<evidence type="ECO:0000256" key="7">
    <source>
        <dbReference type="ARBA" id="ARBA00023033"/>
    </source>
</evidence>
<dbReference type="GO" id="GO:0004497">
    <property type="term" value="F:monooxygenase activity"/>
    <property type="evidence" value="ECO:0007669"/>
    <property type="project" value="UniProtKB-KW"/>
</dbReference>
<feature type="binding site" description="axial binding residue" evidence="8">
    <location>
        <position position="467"/>
    </location>
    <ligand>
        <name>heme</name>
        <dbReference type="ChEBI" id="CHEBI:30413"/>
    </ligand>
    <ligandPart>
        <name>Fe</name>
        <dbReference type="ChEBI" id="CHEBI:18248"/>
    </ligandPart>
</feature>
<evidence type="ECO:0000256" key="1">
    <source>
        <dbReference type="ARBA" id="ARBA00001971"/>
    </source>
</evidence>
<proteinExistence type="inferred from homology"/>
<evidence type="ECO:0000313" key="11">
    <source>
        <dbReference type="EMBL" id="KAK9145745.1"/>
    </source>
</evidence>
<keyword evidence="5 9" id="KW-0560">Oxidoreductase</keyword>
<dbReference type="GO" id="GO:0020037">
    <property type="term" value="F:heme binding"/>
    <property type="evidence" value="ECO:0007669"/>
    <property type="project" value="InterPro"/>
</dbReference>
<dbReference type="InterPro" id="IPR036396">
    <property type="entry name" value="Cyt_P450_sf"/>
</dbReference>
<dbReference type="InterPro" id="IPR017972">
    <property type="entry name" value="Cyt_P450_CS"/>
</dbReference>
<evidence type="ECO:0000256" key="3">
    <source>
        <dbReference type="ARBA" id="ARBA00022617"/>
    </source>
</evidence>
<dbReference type="Pfam" id="PF00067">
    <property type="entry name" value="p450"/>
    <property type="match status" value="1"/>
</dbReference>
<dbReference type="Proteomes" id="UP001417504">
    <property type="component" value="Unassembled WGS sequence"/>
</dbReference>
<dbReference type="GO" id="GO:0016705">
    <property type="term" value="F:oxidoreductase activity, acting on paired donors, with incorporation or reduction of molecular oxygen"/>
    <property type="evidence" value="ECO:0007669"/>
    <property type="project" value="InterPro"/>
</dbReference>
<protein>
    <recommendedName>
        <fullName evidence="13">Cytochrome P450</fullName>
    </recommendedName>
</protein>
<organism evidence="11 12">
    <name type="scientific">Stephania japonica</name>
    <dbReference type="NCBI Taxonomy" id="461633"/>
    <lineage>
        <taxon>Eukaryota</taxon>
        <taxon>Viridiplantae</taxon>
        <taxon>Streptophyta</taxon>
        <taxon>Embryophyta</taxon>
        <taxon>Tracheophyta</taxon>
        <taxon>Spermatophyta</taxon>
        <taxon>Magnoliopsida</taxon>
        <taxon>Ranunculales</taxon>
        <taxon>Menispermaceae</taxon>
        <taxon>Menispermoideae</taxon>
        <taxon>Cissampelideae</taxon>
        <taxon>Stephania</taxon>
    </lineage>
</organism>
<keyword evidence="10" id="KW-0812">Transmembrane</keyword>
<keyword evidence="10" id="KW-0472">Membrane</keyword>
<reference evidence="11 12" key="1">
    <citation type="submission" date="2024-01" db="EMBL/GenBank/DDBJ databases">
        <title>Genome assemblies of Stephania.</title>
        <authorList>
            <person name="Yang L."/>
        </authorList>
    </citation>
    <scope>NUCLEOTIDE SEQUENCE [LARGE SCALE GENOMIC DNA]</scope>
    <source>
        <strain evidence="11">QJT</strain>
        <tissue evidence="11">Leaf</tissue>
    </source>
</reference>
<evidence type="ECO:0000256" key="6">
    <source>
        <dbReference type="ARBA" id="ARBA00023004"/>
    </source>
</evidence>
<dbReference type="SUPFAM" id="SSF48264">
    <property type="entry name" value="Cytochrome P450"/>
    <property type="match status" value="1"/>
</dbReference>
<comment type="cofactor">
    <cofactor evidence="1 8">
        <name>heme</name>
        <dbReference type="ChEBI" id="CHEBI:30413"/>
    </cofactor>
</comment>
<evidence type="ECO:0000256" key="4">
    <source>
        <dbReference type="ARBA" id="ARBA00022723"/>
    </source>
</evidence>
<evidence type="ECO:0000256" key="9">
    <source>
        <dbReference type="RuleBase" id="RU000461"/>
    </source>
</evidence>
<keyword evidence="7 9" id="KW-0503">Monooxygenase</keyword>
<evidence type="ECO:0000256" key="10">
    <source>
        <dbReference type="SAM" id="Phobius"/>
    </source>
</evidence>
<dbReference type="PRINTS" id="PR00463">
    <property type="entry name" value="EP450I"/>
</dbReference>
<evidence type="ECO:0000256" key="5">
    <source>
        <dbReference type="ARBA" id="ARBA00023002"/>
    </source>
</evidence>
<dbReference type="PANTHER" id="PTHR47946">
    <property type="entry name" value="CYTOCHROME P450 78A7-RELATED"/>
    <property type="match status" value="1"/>
</dbReference>
<accession>A0AAP0K5K8</accession>
<evidence type="ECO:0000313" key="12">
    <source>
        <dbReference type="Proteomes" id="UP001417504"/>
    </source>
</evidence>
<feature type="transmembrane region" description="Helical" evidence="10">
    <location>
        <begin position="25"/>
        <end position="43"/>
    </location>
</feature>
<dbReference type="InterPro" id="IPR051996">
    <property type="entry name" value="Cytochrome_P450_78A"/>
</dbReference>
<dbReference type="InterPro" id="IPR002401">
    <property type="entry name" value="Cyt_P450_E_grp-I"/>
</dbReference>
<comment type="caution">
    <text evidence="11">The sequence shown here is derived from an EMBL/GenBank/DDBJ whole genome shotgun (WGS) entry which is preliminary data.</text>
</comment>
<sequence length="522" mass="59060">MKTDLENFWVLALIISKCTPDHPTLLTTLLLILSLTFLLSFAIPRRATAIPGLPLLGHLHHFLTFLHPQLPLHRRLAALAHRHHSSRLMCLRVGATHIVVASHPDTAKELLQSPAFVDRPFNECAHALMFHRAMGFAHHGPHWRSLRRVGSTHLFSPKHLARSIPYRSNIADQMVAYLSNQTAGPVRPVRVREMLKRASLKHMMFCVFGGADVHEPLMELSSSGVTMDELVDMVDEGYDLLGKFNLADHFPWLAGLDLQQIRFRCSKLVPKVNRFLTRVLEEHRDRPKSENDASFLHVLDSLDRSEKLPDEDLVALLWEMIFRGTDAVAVLIEWVLARIVIHANVQSKVQEELDRVVGKSRPVSESDLSSMVYLPAVIKEVLRLHPPGPLMSWCRLSIADATIDGHGIPAGTTGIVNMWSIMRDPEVWSDPLTFKPERFMSEETEMEFSVFGSDLRIAPFGSGKRSCPGRFLGFATVNYWVASLLHEYEWGAPDENPVDLSEVLRLSCEMANPLNAKVRRRR</sequence>
<comment type="similarity">
    <text evidence="2 9">Belongs to the cytochrome P450 family.</text>
</comment>
<dbReference type="AlphaFoldDB" id="A0AAP0K5K8"/>
<keyword evidence="3 8" id="KW-0349">Heme</keyword>
<dbReference type="PANTHER" id="PTHR47946:SF23">
    <property type="entry name" value="CYTOCHROME P450 78A9"/>
    <property type="match status" value="1"/>
</dbReference>
<dbReference type="PROSITE" id="PS00086">
    <property type="entry name" value="CYTOCHROME_P450"/>
    <property type="match status" value="1"/>
</dbReference>
<gene>
    <name evidence="11" type="ORF">Sjap_005648</name>
</gene>
<dbReference type="InterPro" id="IPR001128">
    <property type="entry name" value="Cyt_P450"/>
</dbReference>
<dbReference type="FunFam" id="1.10.630.10:FF:000016">
    <property type="entry name" value="Cytochrome P450 78A5"/>
    <property type="match status" value="1"/>
</dbReference>
<dbReference type="GO" id="GO:0005506">
    <property type="term" value="F:iron ion binding"/>
    <property type="evidence" value="ECO:0007669"/>
    <property type="project" value="InterPro"/>
</dbReference>
<dbReference type="Gene3D" id="1.10.630.10">
    <property type="entry name" value="Cytochrome P450"/>
    <property type="match status" value="1"/>
</dbReference>
<evidence type="ECO:0008006" key="13">
    <source>
        <dbReference type="Google" id="ProtNLM"/>
    </source>
</evidence>
<keyword evidence="12" id="KW-1185">Reference proteome</keyword>
<evidence type="ECO:0000256" key="8">
    <source>
        <dbReference type="PIRSR" id="PIRSR602401-1"/>
    </source>
</evidence>
<keyword evidence="6 8" id="KW-0408">Iron</keyword>
<evidence type="ECO:0000256" key="2">
    <source>
        <dbReference type="ARBA" id="ARBA00010617"/>
    </source>
</evidence>